<evidence type="ECO:0000313" key="3">
    <source>
        <dbReference type="Proteomes" id="UP001589750"/>
    </source>
</evidence>
<gene>
    <name evidence="2" type="ORF">ACFFRI_05820</name>
</gene>
<name>A0ABV5K731_9ACTN</name>
<proteinExistence type="predicted"/>
<dbReference type="PANTHER" id="PTHR47495:SF2">
    <property type="entry name" value="ALDEHYDE DEHYDROGENASE"/>
    <property type="match status" value="1"/>
</dbReference>
<organism evidence="2 3">
    <name type="scientific">Nocardioides plantarum</name>
    <dbReference type="NCBI Taxonomy" id="29299"/>
    <lineage>
        <taxon>Bacteria</taxon>
        <taxon>Bacillati</taxon>
        <taxon>Actinomycetota</taxon>
        <taxon>Actinomycetes</taxon>
        <taxon>Propionibacteriales</taxon>
        <taxon>Nocardioidaceae</taxon>
        <taxon>Nocardioides</taxon>
    </lineage>
</organism>
<accession>A0ABV5K731</accession>
<dbReference type="Pfam" id="PF20256">
    <property type="entry name" value="MoCoBD_2"/>
    <property type="match status" value="1"/>
</dbReference>
<comment type="caution">
    <text evidence="2">The sequence shown here is derived from an EMBL/GenBank/DDBJ whole genome shotgun (WGS) entry which is preliminary data.</text>
</comment>
<dbReference type="Gene3D" id="3.30.365.10">
    <property type="entry name" value="Aldehyde oxidase/xanthine dehydrogenase, molybdopterin binding domain"/>
    <property type="match status" value="2"/>
</dbReference>
<evidence type="ECO:0000259" key="1">
    <source>
        <dbReference type="Pfam" id="PF20256"/>
    </source>
</evidence>
<dbReference type="Proteomes" id="UP001589750">
    <property type="component" value="Unassembled WGS sequence"/>
</dbReference>
<dbReference type="EMBL" id="JBHMDG010000007">
    <property type="protein sequence ID" value="MFB9312556.1"/>
    <property type="molecule type" value="Genomic_DNA"/>
</dbReference>
<evidence type="ECO:0000313" key="2">
    <source>
        <dbReference type="EMBL" id="MFB9312556.1"/>
    </source>
</evidence>
<dbReference type="RefSeq" id="WP_140007583.1">
    <property type="nucleotide sequence ID" value="NZ_JBHMDG010000007.1"/>
</dbReference>
<feature type="domain" description="Aldehyde oxidase/xanthine dehydrogenase second molybdopterin binding" evidence="1">
    <location>
        <begin position="5"/>
        <end position="270"/>
    </location>
</feature>
<sequence length="339" mass="35660">MALLRGRGYASVNYPTGMNLGGDPSQALIHATTMGGFVVSLSSVDLGQGLKTIAAQCAAETLGMPMDSVIVDTADTDTGPHCMGTFASRGTHRVGNAVIMAAREAREVMLQVAAEELEVDADDLETDGSGFVRLKGSPETKIHIQDIALAAHFKQGKTISGRGIFLKERSYPVPETGEMDPDSAQAHACTVAEVEVDDETGIVTVLSLHNAYEIGRALNPAMVTQQVEGGAWMGVSHAVFESTEPYYPSSRAHGPTDFCEYLMPGPAETPVQTSVILERPAANGPFGAKGIGEMTANAPIPAVANAIFDACGVRITVMPFTPESILRGLDELRAAEPST</sequence>
<dbReference type="PANTHER" id="PTHR47495">
    <property type="entry name" value="ALDEHYDE DEHYDROGENASE"/>
    <property type="match status" value="1"/>
</dbReference>
<keyword evidence="3" id="KW-1185">Reference proteome</keyword>
<protein>
    <submittedName>
        <fullName evidence="2">Xanthine dehydrogenase family protein molybdopterin-binding subunit</fullName>
    </submittedName>
</protein>
<reference evidence="2 3" key="1">
    <citation type="submission" date="2024-09" db="EMBL/GenBank/DDBJ databases">
        <authorList>
            <person name="Sun Q."/>
            <person name="Mori K."/>
        </authorList>
    </citation>
    <scope>NUCLEOTIDE SEQUENCE [LARGE SCALE GENOMIC DNA]</scope>
    <source>
        <strain evidence="2 3">JCM 9626</strain>
    </source>
</reference>
<dbReference type="InterPro" id="IPR052516">
    <property type="entry name" value="N-heterocyclic_Hydroxylase"/>
</dbReference>
<dbReference type="InterPro" id="IPR046867">
    <property type="entry name" value="AldOxase/xan_DH_MoCoBD2"/>
</dbReference>
<dbReference type="InterPro" id="IPR037165">
    <property type="entry name" value="AldOxase/xan_DH_Mopterin-bd_sf"/>
</dbReference>
<dbReference type="SUPFAM" id="SSF56003">
    <property type="entry name" value="Molybdenum cofactor-binding domain"/>
    <property type="match status" value="1"/>
</dbReference>